<feature type="compositionally biased region" description="Polar residues" evidence="2">
    <location>
        <begin position="68"/>
        <end position="86"/>
    </location>
</feature>
<dbReference type="GO" id="GO:0005829">
    <property type="term" value="C:cytosol"/>
    <property type="evidence" value="ECO:0007669"/>
    <property type="project" value="TreeGrafter"/>
</dbReference>
<name>A0A0W0CJG0_CANGB</name>
<feature type="region of interest" description="Disordered" evidence="2">
    <location>
        <begin position="68"/>
        <end position="94"/>
    </location>
</feature>
<protein>
    <submittedName>
        <fullName evidence="3">Type 2A phosphatase activator TIP41</fullName>
    </submittedName>
</protein>
<dbReference type="Pfam" id="PF04176">
    <property type="entry name" value="TIP41"/>
    <property type="match status" value="1"/>
</dbReference>
<comment type="caution">
    <text evidence="3">The sequence shown here is derived from an EMBL/GenBank/DDBJ whole genome shotgun (WGS) entry which is preliminary data.</text>
</comment>
<reference evidence="3 4" key="1">
    <citation type="submission" date="2015-10" db="EMBL/GenBank/DDBJ databases">
        <title>Draft genomes sequences of Candida glabrata isolates 1A, 1B, 2A, 2B, 3A and 3B.</title>
        <authorList>
            <person name="Haavelsrud O.E."/>
            <person name="Gaustad P."/>
        </authorList>
    </citation>
    <scope>NUCLEOTIDE SEQUENCE [LARGE SCALE GENOMIC DNA]</scope>
    <source>
        <strain evidence="3">910700640</strain>
    </source>
</reference>
<dbReference type="PANTHER" id="PTHR21021">
    <property type="entry name" value="GAF/PUTATIVE CYTOSKELETAL PROTEIN"/>
    <property type="match status" value="1"/>
</dbReference>
<dbReference type="VEuPathDB" id="FungiDB:GVI51_K05269"/>
<dbReference type="EMBL" id="LLZZ01000183">
    <property type="protein sequence ID" value="KTA95693.1"/>
    <property type="molecule type" value="Genomic_DNA"/>
</dbReference>
<evidence type="ECO:0000256" key="2">
    <source>
        <dbReference type="SAM" id="MobiDB-lite"/>
    </source>
</evidence>
<dbReference type="GO" id="GO:0031929">
    <property type="term" value="P:TOR signaling"/>
    <property type="evidence" value="ECO:0007669"/>
    <property type="project" value="TreeGrafter"/>
</dbReference>
<dbReference type="VEuPathDB" id="FungiDB:CAGL0K05423g"/>
<proteinExistence type="inferred from homology"/>
<evidence type="ECO:0000313" key="4">
    <source>
        <dbReference type="Proteomes" id="UP000054886"/>
    </source>
</evidence>
<feature type="region of interest" description="Disordered" evidence="2">
    <location>
        <begin position="215"/>
        <end position="240"/>
    </location>
</feature>
<organism evidence="3 4">
    <name type="scientific">Candida glabrata</name>
    <name type="common">Yeast</name>
    <name type="synonym">Torulopsis glabrata</name>
    <dbReference type="NCBI Taxonomy" id="5478"/>
    <lineage>
        <taxon>Eukaryota</taxon>
        <taxon>Fungi</taxon>
        <taxon>Dikarya</taxon>
        <taxon>Ascomycota</taxon>
        <taxon>Saccharomycotina</taxon>
        <taxon>Saccharomycetes</taxon>
        <taxon>Saccharomycetales</taxon>
        <taxon>Saccharomycetaceae</taxon>
        <taxon>Nakaseomyces</taxon>
    </lineage>
</organism>
<dbReference type="Proteomes" id="UP000054886">
    <property type="component" value="Unassembled WGS sequence"/>
</dbReference>
<accession>A0A0W0CJG0</accession>
<dbReference type="VEuPathDB" id="FungiDB:GWK60_K05269"/>
<dbReference type="PANTHER" id="PTHR21021:SF16">
    <property type="entry name" value="TIP41-LIKE PROTEIN"/>
    <property type="match status" value="1"/>
</dbReference>
<comment type="similarity">
    <text evidence="1">Belongs to the TIP41 family.</text>
</comment>
<dbReference type="GO" id="GO:1904262">
    <property type="term" value="P:negative regulation of TORC1 signaling"/>
    <property type="evidence" value="ECO:0007669"/>
    <property type="project" value="EnsemblFungi"/>
</dbReference>
<dbReference type="InterPro" id="IPR051330">
    <property type="entry name" value="Phosphatase_reg/MetRdx"/>
</dbReference>
<evidence type="ECO:0000313" key="3">
    <source>
        <dbReference type="EMBL" id="KTA95693.1"/>
    </source>
</evidence>
<dbReference type="AlphaFoldDB" id="A0A0W0CJG0"/>
<dbReference type="VEuPathDB" id="FungiDB:B1J91_K05423g"/>
<feature type="region of interest" description="Disordered" evidence="2">
    <location>
        <begin position="1"/>
        <end position="25"/>
    </location>
</feature>
<evidence type="ECO:0000256" key="1">
    <source>
        <dbReference type="ARBA" id="ARBA00006658"/>
    </source>
</evidence>
<feature type="compositionally biased region" description="Low complexity" evidence="2">
    <location>
        <begin position="215"/>
        <end position="237"/>
    </location>
</feature>
<sequence>MSASDPSLPNGAKKPNRPGAERGPGINAIQINAAREMHAMSIRGRNPRNANTTSGSSILTRTTIPVEASHTSTFATPSAPDTTINKSPKKKNDIPHHVCNNNPNNPNCPHCGTVIIPSPRATLPLKDSPSITVADTWKVTTQKRPILNSQELDDWEANKLQKLPLPEMIFGNNFVRIDNVKNGWYIEFNALDALRQVNLEDTGLRVAHSKVWMQSKQKQQQQQQQQQEKTSSSESSSANPLEIAHPYDWTYTTLYRGTTPTDAKLPKFEEDIGAELPIDKLSRPDKILFFDDMILFEDELADNGISVLNVKIRVMHERLLLLSRFFLRVDDVLVRVIDTRVYVDFTDNIVIREFKKHECHYNELLAKHQRSNKKTLHDPKAALRDSNWVVEHTPLIERKAEIIHF</sequence>
<gene>
    <name evidence="3" type="ORF">AO440_003483</name>
</gene>
<dbReference type="InterPro" id="IPR007303">
    <property type="entry name" value="TIP41-like"/>
</dbReference>